<evidence type="ECO:0000313" key="2">
    <source>
        <dbReference type="EMBL" id="VDN44253.1"/>
    </source>
</evidence>
<dbReference type="WBParaSite" id="GPUH_0002550501-mRNA-1">
    <property type="protein sequence ID" value="GPUH_0002550501-mRNA-1"/>
    <property type="gene ID" value="GPUH_0002550501"/>
</dbReference>
<feature type="region of interest" description="Disordered" evidence="1">
    <location>
        <begin position="1"/>
        <end position="92"/>
    </location>
</feature>
<sequence length="100" mass="11042">MNYEKSEHSFKSNTDLDFAPRLRNLRQQEQRRYPSLIERNFTGLSDDTGGAVAADGGGRALTDDRSAPNSPSPATAFQPSPPNHSTCSYDDPSLLTEHFL</sequence>
<dbReference type="Proteomes" id="UP000271098">
    <property type="component" value="Unassembled WGS sequence"/>
</dbReference>
<keyword evidence="3" id="KW-1185">Reference proteome</keyword>
<dbReference type="AlphaFoldDB" id="A0A183EWY4"/>
<dbReference type="EMBL" id="UYRT01105371">
    <property type="protein sequence ID" value="VDN44253.1"/>
    <property type="molecule type" value="Genomic_DNA"/>
</dbReference>
<gene>
    <name evidence="2" type="ORF">GPUH_LOCUS25474</name>
</gene>
<evidence type="ECO:0000256" key="1">
    <source>
        <dbReference type="SAM" id="MobiDB-lite"/>
    </source>
</evidence>
<evidence type="ECO:0000313" key="4">
    <source>
        <dbReference type="WBParaSite" id="GPUH_0002550501-mRNA-1"/>
    </source>
</evidence>
<feature type="compositionally biased region" description="Polar residues" evidence="1">
    <location>
        <begin position="67"/>
        <end position="88"/>
    </location>
</feature>
<proteinExistence type="predicted"/>
<accession>A0A183EWY4</accession>
<name>A0A183EWY4_9BILA</name>
<protein>
    <submittedName>
        <fullName evidence="2 4">Uncharacterized protein</fullName>
    </submittedName>
</protein>
<reference evidence="4" key="1">
    <citation type="submission" date="2016-06" db="UniProtKB">
        <authorList>
            <consortium name="WormBaseParasite"/>
        </authorList>
    </citation>
    <scope>IDENTIFICATION</scope>
</reference>
<organism evidence="4">
    <name type="scientific">Gongylonema pulchrum</name>
    <dbReference type="NCBI Taxonomy" id="637853"/>
    <lineage>
        <taxon>Eukaryota</taxon>
        <taxon>Metazoa</taxon>
        <taxon>Ecdysozoa</taxon>
        <taxon>Nematoda</taxon>
        <taxon>Chromadorea</taxon>
        <taxon>Rhabditida</taxon>
        <taxon>Spirurina</taxon>
        <taxon>Spiruromorpha</taxon>
        <taxon>Spiruroidea</taxon>
        <taxon>Gongylonematidae</taxon>
        <taxon>Gongylonema</taxon>
    </lineage>
</organism>
<reference evidence="2 3" key="2">
    <citation type="submission" date="2018-11" db="EMBL/GenBank/DDBJ databases">
        <authorList>
            <consortium name="Pathogen Informatics"/>
        </authorList>
    </citation>
    <scope>NUCLEOTIDE SEQUENCE [LARGE SCALE GENOMIC DNA]</scope>
</reference>
<evidence type="ECO:0000313" key="3">
    <source>
        <dbReference type="Proteomes" id="UP000271098"/>
    </source>
</evidence>
<feature type="compositionally biased region" description="Basic and acidic residues" evidence="1">
    <location>
        <begin position="1"/>
        <end position="10"/>
    </location>
</feature>